<proteinExistence type="predicted"/>
<feature type="compositionally biased region" description="Pro residues" evidence="1">
    <location>
        <begin position="9"/>
        <end position="22"/>
    </location>
</feature>
<reference evidence="2 3" key="1">
    <citation type="journal article" date="2016" name="Mol. Biol. Evol.">
        <title>Comparative Genomics of Early-Diverging Mushroom-Forming Fungi Provides Insights into the Origins of Lignocellulose Decay Capabilities.</title>
        <authorList>
            <person name="Nagy L.G."/>
            <person name="Riley R."/>
            <person name="Tritt A."/>
            <person name="Adam C."/>
            <person name="Daum C."/>
            <person name="Floudas D."/>
            <person name="Sun H."/>
            <person name="Yadav J.S."/>
            <person name="Pangilinan J."/>
            <person name="Larsson K.H."/>
            <person name="Matsuura K."/>
            <person name="Barry K."/>
            <person name="Labutti K."/>
            <person name="Kuo R."/>
            <person name="Ohm R.A."/>
            <person name="Bhattacharya S.S."/>
            <person name="Shirouzu T."/>
            <person name="Yoshinaga Y."/>
            <person name="Martin F.M."/>
            <person name="Grigoriev I.V."/>
            <person name="Hibbett D.S."/>
        </authorList>
    </citation>
    <scope>NUCLEOTIDE SEQUENCE [LARGE SCALE GENOMIC DNA]</scope>
    <source>
        <strain evidence="2 3">HHB12029</strain>
    </source>
</reference>
<name>A0A165FQS8_EXIGL</name>
<dbReference type="InParanoid" id="A0A165FQS8"/>
<feature type="region of interest" description="Disordered" evidence="1">
    <location>
        <begin position="1"/>
        <end position="47"/>
    </location>
</feature>
<dbReference type="Proteomes" id="UP000077266">
    <property type="component" value="Unassembled WGS sequence"/>
</dbReference>
<evidence type="ECO:0000313" key="2">
    <source>
        <dbReference type="EMBL" id="KZV89381.1"/>
    </source>
</evidence>
<dbReference type="AlphaFoldDB" id="A0A165FQS8"/>
<dbReference type="EMBL" id="KV426074">
    <property type="protein sequence ID" value="KZV89381.1"/>
    <property type="molecule type" value="Genomic_DNA"/>
</dbReference>
<feature type="compositionally biased region" description="Basic and acidic residues" evidence="1">
    <location>
        <begin position="31"/>
        <end position="46"/>
    </location>
</feature>
<gene>
    <name evidence="2" type="ORF">EXIGLDRAFT_771822</name>
</gene>
<organism evidence="2 3">
    <name type="scientific">Exidia glandulosa HHB12029</name>
    <dbReference type="NCBI Taxonomy" id="1314781"/>
    <lineage>
        <taxon>Eukaryota</taxon>
        <taxon>Fungi</taxon>
        <taxon>Dikarya</taxon>
        <taxon>Basidiomycota</taxon>
        <taxon>Agaricomycotina</taxon>
        <taxon>Agaricomycetes</taxon>
        <taxon>Auriculariales</taxon>
        <taxon>Exidiaceae</taxon>
        <taxon>Exidia</taxon>
    </lineage>
</organism>
<dbReference type="OrthoDB" id="3248986at2759"/>
<evidence type="ECO:0000313" key="3">
    <source>
        <dbReference type="Proteomes" id="UP000077266"/>
    </source>
</evidence>
<keyword evidence="3" id="KW-1185">Reference proteome</keyword>
<sequence length="174" mass="19209">MASDEDEPPPPPFPSSMRTPPPEDFDADSGDSSHMHELDVQDRSTAADRTFGFQPDSEIRTPHRPLAFSEPSHIRFAYLVASLGRVYRHQTVEQATFLLRSMLKGYAVAKVCPENPKPVTTLQAAMNRLGIDPDEHITVYSACPTCWKLYSPQELGALPGPECTATGCSDLIYT</sequence>
<evidence type="ECO:0000256" key="1">
    <source>
        <dbReference type="SAM" id="MobiDB-lite"/>
    </source>
</evidence>
<protein>
    <submittedName>
        <fullName evidence="2">Uncharacterized protein</fullName>
    </submittedName>
</protein>
<accession>A0A165FQS8</accession>